<dbReference type="EMBL" id="MTYH01000114">
    <property type="protein sequence ID" value="PNP38091.1"/>
    <property type="molecule type" value="Genomic_DNA"/>
</dbReference>
<accession>A0A0W7VR83</accession>
<dbReference type="RefSeq" id="XP_018661980.1">
    <property type="nucleotide sequence ID" value="XM_018804712.1"/>
</dbReference>
<sequence length="387" mass="44040">MCTTNVYNYHYSDGRREQSRQPVLCSASRNGNVCSQNVVFQHPSQYIKHTGSALGSSPGSPSPYLSQFPPTPTYSPRSGTPNYRSGDESDRSRHSSSSSSRRRRSSSLYINGQNVIDLSRHDGSPRRERIVLVEGPPTPRTPPTAFSFANFAPPSPNASASASASPSVYGSSPRESNSSFSRRPVIVDDRARGERVERVERPRIEIEVVEAAPSSQRTSRHDRHASTSSRDSHGRSSADDEETSRRRREREERRAEKEREEEEERQRRIRLRIAKANAEINKRPPVPMPPAPLRASSFKNPSADDSVKKLADGVRRLSFEEERREEKVRHLARKQERRDEEESQRLEDEAQRQRLAERISMPRRRATVGGSRRHRVVYDDGALYRVE</sequence>
<evidence type="ECO:0000313" key="4">
    <source>
        <dbReference type="Proteomes" id="UP000054821"/>
    </source>
</evidence>
<evidence type="ECO:0000313" key="5">
    <source>
        <dbReference type="Proteomes" id="UP000236546"/>
    </source>
</evidence>
<feature type="compositionally biased region" description="Low complexity" evidence="1">
    <location>
        <begin position="51"/>
        <end position="66"/>
    </location>
</feature>
<comment type="caution">
    <text evidence="2">The sequence shown here is derived from an EMBL/GenBank/DDBJ whole genome shotgun (WGS) entry which is preliminary data.</text>
</comment>
<organism evidence="2 5">
    <name type="scientific">Trichoderma gamsii</name>
    <dbReference type="NCBI Taxonomy" id="398673"/>
    <lineage>
        <taxon>Eukaryota</taxon>
        <taxon>Fungi</taxon>
        <taxon>Dikarya</taxon>
        <taxon>Ascomycota</taxon>
        <taxon>Pezizomycotina</taxon>
        <taxon>Sordariomycetes</taxon>
        <taxon>Hypocreomycetidae</taxon>
        <taxon>Hypocreales</taxon>
        <taxon>Hypocreaceae</taxon>
        <taxon>Trichoderma</taxon>
    </lineage>
</organism>
<feature type="region of interest" description="Disordered" evidence="1">
    <location>
        <begin position="50"/>
        <end position="307"/>
    </location>
</feature>
<dbReference type="AlphaFoldDB" id="A0A0W7VR83"/>
<evidence type="ECO:0000256" key="1">
    <source>
        <dbReference type="SAM" id="MobiDB-lite"/>
    </source>
</evidence>
<feature type="compositionally biased region" description="Basic and acidic residues" evidence="1">
    <location>
        <begin position="118"/>
        <end position="131"/>
    </location>
</feature>
<feature type="compositionally biased region" description="Basic and acidic residues" evidence="1">
    <location>
        <begin position="249"/>
        <end position="258"/>
    </location>
</feature>
<dbReference type="GeneID" id="29984795"/>
<feature type="compositionally biased region" description="Basic and acidic residues" evidence="1">
    <location>
        <begin position="319"/>
        <end position="357"/>
    </location>
</feature>
<reference evidence="3" key="3">
    <citation type="submission" date="2017-08" db="EMBL/GenBank/DDBJ databases">
        <title>Trichoderma gamsii strain T6085, whole genome shotgun sequencing project.</title>
        <authorList>
            <person name="Baroncelli R."/>
        </authorList>
    </citation>
    <scope>NUCLEOTIDE SEQUENCE</scope>
    <source>
        <strain evidence="3">T6085</strain>
    </source>
</reference>
<feature type="compositionally biased region" description="Low complexity" evidence="1">
    <location>
        <begin position="143"/>
        <end position="183"/>
    </location>
</feature>
<evidence type="ECO:0000313" key="2">
    <source>
        <dbReference type="EMBL" id="PNP38091.1"/>
    </source>
</evidence>
<name>A0A0W7VR83_9HYPO</name>
<keyword evidence="4" id="KW-1185">Reference proteome</keyword>
<dbReference type="EMBL" id="JPDN02000003">
    <property type="protein sequence ID" value="PON29984.1"/>
    <property type="molecule type" value="Genomic_DNA"/>
</dbReference>
<evidence type="ECO:0000313" key="3">
    <source>
        <dbReference type="EMBL" id="PON29984.1"/>
    </source>
</evidence>
<reference evidence="3 4" key="1">
    <citation type="journal article" date="2016" name="Genome Announc.">
        <title>Draft Whole-Genome Sequence of Trichoderma gamsii T6085, a Promising Biocontrol Agent of Fusarium Head Blight on Wheat.</title>
        <authorList>
            <person name="Baroncelli R."/>
            <person name="Zapparata A."/>
            <person name="Piaggeschi G."/>
            <person name="Sarrocco S."/>
            <person name="Vannacci G."/>
        </authorList>
    </citation>
    <scope>NUCLEOTIDE SEQUENCE [LARGE SCALE GENOMIC DNA]</scope>
    <source>
        <strain evidence="3 4">T6085</strain>
    </source>
</reference>
<feature type="compositionally biased region" description="Basic residues" evidence="1">
    <location>
        <begin position="361"/>
        <end position="372"/>
    </location>
</feature>
<protein>
    <submittedName>
        <fullName evidence="2">Uncharacterized protein</fullName>
    </submittedName>
</protein>
<feature type="compositionally biased region" description="Polar residues" evidence="1">
    <location>
        <begin position="74"/>
        <end position="83"/>
    </location>
</feature>
<dbReference type="Proteomes" id="UP000236546">
    <property type="component" value="Unassembled WGS sequence"/>
</dbReference>
<dbReference type="Proteomes" id="UP000054821">
    <property type="component" value="Unassembled WGS sequence"/>
</dbReference>
<proteinExistence type="predicted"/>
<feature type="region of interest" description="Disordered" evidence="1">
    <location>
        <begin position="319"/>
        <end position="372"/>
    </location>
</feature>
<feature type="compositionally biased region" description="Basic and acidic residues" evidence="1">
    <location>
        <begin position="185"/>
        <end position="206"/>
    </location>
</feature>
<dbReference type="OrthoDB" id="3439480at2759"/>
<reference evidence="2 5" key="2">
    <citation type="submission" date="2017-02" db="EMBL/GenBank/DDBJ databases">
        <title>Genomes of Trichoderma spp. with biocontrol activity.</title>
        <authorList>
            <person name="Gardiner D."/>
            <person name="Kazan K."/>
            <person name="Vos C."/>
            <person name="Harvey P."/>
        </authorList>
    </citation>
    <scope>NUCLEOTIDE SEQUENCE [LARGE SCALE GENOMIC DNA]</scope>
    <source>
        <strain evidence="2 5">A5MH</strain>
    </source>
</reference>
<gene>
    <name evidence="3" type="ORF">TGAM01_v201350</name>
    <name evidence="2" type="ORF">TGAMA5MH_09954</name>
</gene>